<dbReference type="InterPro" id="IPR029021">
    <property type="entry name" value="Prot-tyrosine_phosphatase-like"/>
</dbReference>
<dbReference type="GO" id="GO:0004721">
    <property type="term" value="F:phosphoprotein phosphatase activity"/>
    <property type="evidence" value="ECO:0007669"/>
    <property type="project" value="InterPro"/>
</dbReference>
<protein>
    <submittedName>
        <fullName evidence="3">Protein-tyrosine phosphatase-like protein</fullName>
    </submittedName>
</protein>
<organism evidence="3 4">
    <name type="scientific">Staphylotrichum tortipilum</name>
    <dbReference type="NCBI Taxonomy" id="2831512"/>
    <lineage>
        <taxon>Eukaryota</taxon>
        <taxon>Fungi</taxon>
        <taxon>Dikarya</taxon>
        <taxon>Ascomycota</taxon>
        <taxon>Pezizomycotina</taxon>
        <taxon>Sordariomycetes</taxon>
        <taxon>Sordariomycetidae</taxon>
        <taxon>Sordariales</taxon>
        <taxon>Chaetomiaceae</taxon>
        <taxon>Staphylotrichum</taxon>
    </lineage>
</organism>
<evidence type="ECO:0000313" key="3">
    <source>
        <dbReference type="EMBL" id="KAK3898232.1"/>
    </source>
</evidence>
<feature type="domain" description="Tyrosine specific protein phosphatases" evidence="2">
    <location>
        <begin position="156"/>
        <end position="197"/>
    </location>
</feature>
<accession>A0AAN6RP45</accession>
<name>A0AAN6RP45_9PEZI</name>
<keyword evidence="4" id="KW-1185">Reference proteome</keyword>
<evidence type="ECO:0000259" key="2">
    <source>
        <dbReference type="PROSITE" id="PS50056"/>
    </source>
</evidence>
<dbReference type="InterPro" id="IPR000387">
    <property type="entry name" value="Tyr_Pase_dom"/>
</dbReference>
<dbReference type="Gene3D" id="3.90.190.10">
    <property type="entry name" value="Protein tyrosine phosphatase superfamily"/>
    <property type="match status" value="1"/>
</dbReference>
<proteinExistence type="predicted"/>
<comment type="caution">
    <text evidence="3">The sequence shown here is derived from an EMBL/GenBank/DDBJ whole genome shotgun (WGS) entry which is preliminary data.</text>
</comment>
<reference evidence="3" key="2">
    <citation type="submission" date="2023-05" db="EMBL/GenBank/DDBJ databases">
        <authorList>
            <consortium name="Lawrence Berkeley National Laboratory"/>
            <person name="Steindorff A."/>
            <person name="Hensen N."/>
            <person name="Bonometti L."/>
            <person name="Westerberg I."/>
            <person name="Brannstrom I.O."/>
            <person name="Guillou S."/>
            <person name="Cros-Aarteil S."/>
            <person name="Calhoun S."/>
            <person name="Haridas S."/>
            <person name="Kuo A."/>
            <person name="Mondo S."/>
            <person name="Pangilinan J."/>
            <person name="Riley R."/>
            <person name="Labutti K."/>
            <person name="Andreopoulos B."/>
            <person name="Lipzen A."/>
            <person name="Chen C."/>
            <person name="Yanf M."/>
            <person name="Daum C."/>
            <person name="Ng V."/>
            <person name="Clum A."/>
            <person name="Ohm R."/>
            <person name="Martin F."/>
            <person name="Silar P."/>
            <person name="Natvig D."/>
            <person name="Lalanne C."/>
            <person name="Gautier V."/>
            <person name="Ament-Velasquez S.L."/>
            <person name="Kruys A."/>
            <person name="Hutchinson M.I."/>
            <person name="Powell A.J."/>
            <person name="Barry K."/>
            <person name="Miller A.N."/>
            <person name="Grigoriev I.V."/>
            <person name="Debuchy R."/>
            <person name="Gladieux P."/>
            <person name="Thoren M.H."/>
            <person name="Johannesson H."/>
        </authorList>
    </citation>
    <scope>NUCLEOTIDE SEQUENCE</scope>
    <source>
        <strain evidence="3">CBS 103.79</strain>
    </source>
</reference>
<dbReference type="PROSITE" id="PS00383">
    <property type="entry name" value="TYR_PHOSPHATASE_1"/>
    <property type="match status" value="1"/>
</dbReference>
<dbReference type="SUPFAM" id="SSF52799">
    <property type="entry name" value="(Phosphotyrosine protein) phosphatases II"/>
    <property type="match status" value="1"/>
</dbReference>
<evidence type="ECO:0000313" key="4">
    <source>
        <dbReference type="Proteomes" id="UP001303889"/>
    </source>
</evidence>
<reference evidence="3" key="1">
    <citation type="journal article" date="2023" name="Mol. Phylogenet. Evol.">
        <title>Genome-scale phylogeny and comparative genomics of the fungal order Sordariales.</title>
        <authorList>
            <person name="Hensen N."/>
            <person name="Bonometti L."/>
            <person name="Westerberg I."/>
            <person name="Brannstrom I.O."/>
            <person name="Guillou S."/>
            <person name="Cros-Aarteil S."/>
            <person name="Calhoun S."/>
            <person name="Haridas S."/>
            <person name="Kuo A."/>
            <person name="Mondo S."/>
            <person name="Pangilinan J."/>
            <person name="Riley R."/>
            <person name="LaButti K."/>
            <person name="Andreopoulos B."/>
            <person name="Lipzen A."/>
            <person name="Chen C."/>
            <person name="Yan M."/>
            <person name="Daum C."/>
            <person name="Ng V."/>
            <person name="Clum A."/>
            <person name="Steindorff A."/>
            <person name="Ohm R.A."/>
            <person name="Martin F."/>
            <person name="Silar P."/>
            <person name="Natvig D.O."/>
            <person name="Lalanne C."/>
            <person name="Gautier V."/>
            <person name="Ament-Velasquez S.L."/>
            <person name="Kruys A."/>
            <person name="Hutchinson M.I."/>
            <person name="Powell A.J."/>
            <person name="Barry K."/>
            <person name="Miller A.N."/>
            <person name="Grigoriev I.V."/>
            <person name="Debuchy R."/>
            <person name="Gladieux P."/>
            <person name="Hiltunen Thoren M."/>
            <person name="Johannesson H."/>
        </authorList>
    </citation>
    <scope>NUCLEOTIDE SEQUENCE</scope>
    <source>
        <strain evidence="3">CBS 103.79</strain>
    </source>
</reference>
<dbReference type="EMBL" id="MU855974">
    <property type="protein sequence ID" value="KAK3898232.1"/>
    <property type="molecule type" value="Genomic_DNA"/>
</dbReference>
<dbReference type="PANTHER" id="PTHR31126:SF1">
    <property type="entry name" value="TYROSINE SPECIFIC PROTEIN PHOSPHATASES DOMAIN-CONTAINING PROTEIN"/>
    <property type="match status" value="1"/>
</dbReference>
<sequence>MAITTTTTTSPGADRPATTSHHPPLPTPPFIPIPGLANLRDAGGYALPSSRQAVRRGILFRSADLTQLEAEGAVALAALGVTKVFDLRSEVEVAKVGSVMEVEGVERVFVPVFREVDYSPEALAERFGDYSDGPEGFVRAYAAILASAADPAHPYSPFRTVLEHLAKSAEGGKAPEPLLIHCTAGKDRTGVLIALILSLCGLSDEAIANDYALTDLGLAPRKEEIVQHLIQGAALFGDRRRAERMVGANKQNMLLTLAHLRTHYGSASLYMTKHLGLSPATVSLIRERLVIDLLEGEEAPVDWREKQGCFTQQRPRSVASR</sequence>
<dbReference type="PROSITE" id="PS50056">
    <property type="entry name" value="TYR_PHOSPHATASE_2"/>
    <property type="match status" value="1"/>
</dbReference>
<gene>
    <name evidence="3" type="ORF">C8A05DRAFT_47382</name>
</gene>
<dbReference type="AlphaFoldDB" id="A0AAN6RP45"/>
<dbReference type="PANTHER" id="PTHR31126">
    <property type="entry name" value="TYROSINE-PROTEIN PHOSPHATASE"/>
    <property type="match status" value="1"/>
</dbReference>
<dbReference type="Proteomes" id="UP001303889">
    <property type="component" value="Unassembled WGS sequence"/>
</dbReference>
<dbReference type="InterPro" id="IPR016130">
    <property type="entry name" value="Tyr_Pase_AS"/>
</dbReference>
<dbReference type="InterPro" id="IPR026893">
    <property type="entry name" value="Tyr/Ser_Pase_IphP-type"/>
</dbReference>
<feature type="region of interest" description="Disordered" evidence="1">
    <location>
        <begin position="1"/>
        <end position="29"/>
    </location>
</feature>
<dbReference type="Pfam" id="PF13350">
    <property type="entry name" value="Y_phosphatase3"/>
    <property type="match status" value="1"/>
</dbReference>
<evidence type="ECO:0000256" key="1">
    <source>
        <dbReference type="SAM" id="MobiDB-lite"/>
    </source>
</evidence>